<dbReference type="InterPro" id="IPR038933">
    <property type="entry name" value="Ovate"/>
</dbReference>
<dbReference type="GO" id="GO:0045892">
    <property type="term" value="P:negative regulation of DNA-templated transcription"/>
    <property type="evidence" value="ECO:0007669"/>
    <property type="project" value="UniProtKB-UniRule"/>
</dbReference>
<evidence type="ECO:0000256" key="3">
    <source>
        <dbReference type="ARBA" id="ARBA00023015"/>
    </source>
</evidence>
<dbReference type="Proteomes" id="UP000825729">
    <property type="component" value="Unassembled WGS sequence"/>
</dbReference>
<evidence type="ECO:0000313" key="9">
    <source>
        <dbReference type="EMBL" id="KAG9451991.1"/>
    </source>
</evidence>
<organism evidence="9 10">
    <name type="scientific">Aristolochia fimbriata</name>
    <name type="common">White veined hardy Dutchman's pipe vine</name>
    <dbReference type="NCBI Taxonomy" id="158543"/>
    <lineage>
        <taxon>Eukaryota</taxon>
        <taxon>Viridiplantae</taxon>
        <taxon>Streptophyta</taxon>
        <taxon>Embryophyta</taxon>
        <taxon>Tracheophyta</taxon>
        <taxon>Spermatophyta</taxon>
        <taxon>Magnoliopsida</taxon>
        <taxon>Magnoliidae</taxon>
        <taxon>Piperales</taxon>
        <taxon>Aristolochiaceae</taxon>
        <taxon>Aristolochia</taxon>
    </lineage>
</organism>
<feature type="compositionally biased region" description="Low complexity" evidence="7">
    <location>
        <begin position="72"/>
        <end position="90"/>
    </location>
</feature>
<accession>A0AAV7EVW5</accession>
<evidence type="ECO:0000256" key="5">
    <source>
        <dbReference type="ARBA" id="ARBA00023242"/>
    </source>
</evidence>
<comment type="function">
    <text evidence="6">Transcriptional repressor that regulates multiple aspects of plant growth and development.</text>
</comment>
<reference evidence="9 10" key="1">
    <citation type="submission" date="2021-07" db="EMBL/GenBank/DDBJ databases">
        <title>The Aristolochia fimbriata genome: insights into angiosperm evolution, floral development and chemical biosynthesis.</title>
        <authorList>
            <person name="Jiao Y."/>
        </authorList>
    </citation>
    <scope>NUCLEOTIDE SEQUENCE [LARGE SCALE GENOMIC DNA]</scope>
    <source>
        <strain evidence="9">IBCAS-2021</strain>
        <tissue evidence="9">Leaf</tissue>
    </source>
</reference>
<dbReference type="PROSITE" id="PS51754">
    <property type="entry name" value="OVATE"/>
    <property type="match status" value="1"/>
</dbReference>
<keyword evidence="3 6" id="KW-0805">Transcription regulation</keyword>
<evidence type="ECO:0000256" key="4">
    <source>
        <dbReference type="ARBA" id="ARBA00023163"/>
    </source>
</evidence>
<evidence type="ECO:0000259" key="8">
    <source>
        <dbReference type="PROSITE" id="PS51754"/>
    </source>
</evidence>
<dbReference type="AlphaFoldDB" id="A0AAV7EVW5"/>
<keyword evidence="10" id="KW-1185">Reference proteome</keyword>
<dbReference type="Pfam" id="PF04844">
    <property type="entry name" value="Ovate"/>
    <property type="match status" value="1"/>
</dbReference>
<evidence type="ECO:0000256" key="6">
    <source>
        <dbReference type="RuleBase" id="RU367028"/>
    </source>
</evidence>
<comment type="subcellular location">
    <subcellularLocation>
        <location evidence="1 6">Nucleus</location>
    </subcellularLocation>
</comment>
<gene>
    <name evidence="9" type="ORF">H6P81_004895</name>
</gene>
<proteinExistence type="predicted"/>
<evidence type="ECO:0000256" key="1">
    <source>
        <dbReference type="ARBA" id="ARBA00004123"/>
    </source>
</evidence>
<evidence type="ECO:0000256" key="7">
    <source>
        <dbReference type="SAM" id="MobiDB-lite"/>
    </source>
</evidence>
<dbReference type="PANTHER" id="PTHR33057">
    <property type="entry name" value="TRANSCRIPTION REPRESSOR OFP7-RELATED"/>
    <property type="match status" value="1"/>
</dbReference>
<keyword evidence="2 6" id="KW-0678">Repressor</keyword>
<sequence>MTGKFRENLHLCFSKLRRSPSKSPHSSPLLPTKPRAPISSPPRHCSSPSSALIVKSYNSLYDPASDASKPFTSSSAATSSLDSDSPESPDLASAYASRRFFFSYPGRSKSIVDELPAPPRPSAASVAVPKMSPDPFMDFRRSMEEMIASRGLKCVREDWDDLRELLLSYLALNRRHTHKYILGAFADLLVGLLAAEDGGDGPSRRGGS</sequence>
<dbReference type="PANTHER" id="PTHR33057:SF21">
    <property type="entry name" value="TRANSCRIPTION REPRESSOR"/>
    <property type="match status" value="1"/>
</dbReference>
<keyword evidence="4 6" id="KW-0804">Transcription</keyword>
<dbReference type="InterPro" id="IPR006458">
    <property type="entry name" value="Ovate_C"/>
</dbReference>
<dbReference type="NCBIfam" id="TIGR01568">
    <property type="entry name" value="A_thal_3678"/>
    <property type="match status" value="1"/>
</dbReference>
<dbReference type="GO" id="GO:0005634">
    <property type="term" value="C:nucleus"/>
    <property type="evidence" value="ECO:0007669"/>
    <property type="project" value="UniProtKB-SubCell"/>
</dbReference>
<evidence type="ECO:0000256" key="2">
    <source>
        <dbReference type="ARBA" id="ARBA00022491"/>
    </source>
</evidence>
<keyword evidence="5 6" id="KW-0539">Nucleus</keyword>
<feature type="region of interest" description="Disordered" evidence="7">
    <location>
        <begin position="16"/>
        <end position="49"/>
    </location>
</feature>
<feature type="domain" description="OVATE" evidence="8">
    <location>
        <begin position="128"/>
        <end position="191"/>
    </location>
</feature>
<dbReference type="EMBL" id="JAINDJ010000003">
    <property type="protein sequence ID" value="KAG9451991.1"/>
    <property type="molecule type" value="Genomic_DNA"/>
</dbReference>
<comment type="caution">
    <text evidence="9">The sequence shown here is derived from an EMBL/GenBank/DDBJ whole genome shotgun (WGS) entry which is preliminary data.</text>
</comment>
<feature type="compositionally biased region" description="Low complexity" evidence="7">
    <location>
        <begin position="21"/>
        <end position="49"/>
    </location>
</feature>
<protein>
    <recommendedName>
        <fullName evidence="6">Transcription repressor</fullName>
    </recommendedName>
    <alternativeName>
        <fullName evidence="6">Ovate family protein</fullName>
    </alternativeName>
</protein>
<name>A0AAV7EVW5_ARIFI</name>
<feature type="region of interest" description="Disordered" evidence="7">
    <location>
        <begin position="63"/>
        <end position="90"/>
    </location>
</feature>
<evidence type="ECO:0000313" key="10">
    <source>
        <dbReference type="Proteomes" id="UP000825729"/>
    </source>
</evidence>